<accession>A0A2V4C5E1</accession>
<name>A0A2V4C5E1_9FLAO</name>
<dbReference type="AlphaFoldDB" id="A0A2V4C5E1"/>
<dbReference type="RefSeq" id="WP_110345208.1">
    <property type="nucleotide sequence ID" value="NZ_QJHL01000001.1"/>
</dbReference>
<dbReference type="Proteomes" id="UP000247681">
    <property type="component" value="Unassembled WGS sequence"/>
</dbReference>
<dbReference type="EMBL" id="QJHL01000001">
    <property type="protein sequence ID" value="PXY46197.1"/>
    <property type="molecule type" value="Genomic_DNA"/>
</dbReference>
<dbReference type="OrthoDB" id="9766256at2"/>
<protein>
    <submittedName>
        <fullName evidence="1">SusD/RagB family nutrient-binding outer membrane lipoprotein</fullName>
    </submittedName>
</protein>
<reference evidence="1 2" key="1">
    <citation type="submission" date="2018-05" db="EMBL/GenBank/DDBJ databases">
        <title>Flavobacterium sp. strain IMCC34758, incomplete genome.</title>
        <authorList>
            <person name="Joung Y."/>
        </authorList>
    </citation>
    <scope>NUCLEOTIDE SEQUENCE [LARGE SCALE GENOMIC DNA]</scope>
    <source>
        <strain evidence="1 2">IMCC34758</strain>
    </source>
</reference>
<keyword evidence="2" id="KW-1185">Reference proteome</keyword>
<comment type="caution">
    <text evidence="1">The sequence shown here is derived from an EMBL/GenBank/DDBJ whole genome shotgun (WGS) entry which is preliminary data.</text>
</comment>
<dbReference type="InterPro" id="IPR011990">
    <property type="entry name" value="TPR-like_helical_dom_sf"/>
</dbReference>
<dbReference type="Gene3D" id="1.25.40.390">
    <property type="match status" value="1"/>
</dbReference>
<sequence>MRKLLYISLTTATVFFSSCSKDDFADAYPNPSTVEITTVPKQFAGFMKINFEDVIPSYWNYYTVLKSTSLSYTQAHGFINSSGRYVSGAAPVNRWDRFYKFMAQYRELEKMMASLPAAMQTENRIYTITSTIYLYDHTQKMIDNYGDIPFSQAGKISLTGGNYGAALAKYDNQTELYTLMLDQLKAFSTELNSITLSAGVATEFKNQDLINKGDLVSWKNYCNSLRLKILNRVSAVPAFTTRANTEMAAIIAEGQIVDENSENIAFRVYTQDTDLDTSGFINALEDDLNNLAPKAMIDHMNANNDPRKPWLFEKGSRVVNNVVVVAPTYEGLDPTLASGAQTQLITDGKIAVYNRSVLSRNKWLPGTLINAPEVNLILAEYYSRNGNAGTARTHFEKAIRQSVEYYVRLGDKADVLTWKPTTEPTTAEIDAYITAINFAGAATPAAQLELIAFQKYIHYNIMQADESWAEQRRLKLPALTFREDETSSIRKTPPTRWTYPTSESVYNPDNYNAVKANDNLSTKIFWDIK</sequence>
<organism evidence="1 2">
    <name type="scientific">Flavobacterium hydrophilum</name>
    <dbReference type="NCBI Taxonomy" id="2211445"/>
    <lineage>
        <taxon>Bacteria</taxon>
        <taxon>Pseudomonadati</taxon>
        <taxon>Bacteroidota</taxon>
        <taxon>Flavobacteriia</taxon>
        <taxon>Flavobacteriales</taxon>
        <taxon>Flavobacteriaceae</taxon>
        <taxon>Flavobacterium</taxon>
    </lineage>
</organism>
<gene>
    <name evidence="1" type="ORF">DMB68_03150</name>
</gene>
<proteinExistence type="predicted"/>
<evidence type="ECO:0000313" key="2">
    <source>
        <dbReference type="Proteomes" id="UP000247681"/>
    </source>
</evidence>
<dbReference type="SUPFAM" id="SSF48452">
    <property type="entry name" value="TPR-like"/>
    <property type="match status" value="1"/>
</dbReference>
<dbReference type="PROSITE" id="PS51257">
    <property type="entry name" value="PROKAR_LIPOPROTEIN"/>
    <property type="match status" value="1"/>
</dbReference>
<evidence type="ECO:0000313" key="1">
    <source>
        <dbReference type="EMBL" id="PXY46197.1"/>
    </source>
</evidence>
<keyword evidence="1" id="KW-0449">Lipoprotein</keyword>
<dbReference type="InterPro" id="IPR041662">
    <property type="entry name" value="SusD-like_2"/>
</dbReference>
<dbReference type="Pfam" id="PF12771">
    <property type="entry name" value="SusD-like_2"/>
    <property type="match status" value="1"/>
</dbReference>